<evidence type="ECO:0000256" key="1">
    <source>
        <dbReference type="SAM" id="MobiDB-lite"/>
    </source>
</evidence>
<dbReference type="Proteomes" id="UP000712281">
    <property type="component" value="Unassembled WGS sequence"/>
</dbReference>
<evidence type="ECO:0000313" key="3">
    <source>
        <dbReference type="EMBL" id="KAF2551684.1"/>
    </source>
</evidence>
<name>A0A8S9FBI3_BRACR</name>
<dbReference type="EMBL" id="QGKW02001988">
    <property type="protein sequence ID" value="KAF2551684.1"/>
    <property type="molecule type" value="Genomic_DNA"/>
</dbReference>
<accession>A0A8S9FBI3</accession>
<protein>
    <submittedName>
        <fullName evidence="2">Uncharacterized protein</fullName>
    </submittedName>
</protein>
<proteinExistence type="predicted"/>
<reference evidence="2" key="1">
    <citation type="submission" date="2019-12" db="EMBL/GenBank/DDBJ databases">
        <title>Genome sequencing and annotation of Brassica cretica.</title>
        <authorList>
            <person name="Studholme D.J."/>
            <person name="Sarris P.F."/>
        </authorList>
    </citation>
    <scope>NUCLEOTIDE SEQUENCE</scope>
    <source>
        <strain evidence="3">PFS-001/15</strain>
        <strain evidence="2">PFS-102/07</strain>
        <tissue evidence="2">Leaf</tissue>
    </source>
</reference>
<feature type="region of interest" description="Disordered" evidence="1">
    <location>
        <begin position="1"/>
        <end position="25"/>
    </location>
</feature>
<comment type="caution">
    <text evidence="2">The sequence shown here is derived from an EMBL/GenBank/DDBJ whole genome shotgun (WGS) entry which is preliminary data.</text>
</comment>
<sequence>MDVMSICRANKIDGSPADSRRYGYDEAPLRYDGSERSIDDDEVRFDDYEGRVRGKEDRSDRRRINYKIRDIGEEDD</sequence>
<gene>
    <name evidence="3" type="ORF">F2Q68_00035019</name>
    <name evidence="2" type="ORF">F2Q70_00030561</name>
</gene>
<evidence type="ECO:0000313" key="2">
    <source>
        <dbReference type="EMBL" id="KAF2530595.1"/>
    </source>
</evidence>
<dbReference type="AlphaFoldDB" id="A0A8S9FBI3"/>
<organism evidence="2">
    <name type="scientific">Brassica cretica</name>
    <name type="common">Mustard</name>
    <dbReference type="NCBI Taxonomy" id="69181"/>
    <lineage>
        <taxon>Eukaryota</taxon>
        <taxon>Viridiplantae</taxon>
        <taxon>Streptophyta</taxon>
        <taxon>Embryophyta</taxon>
        <taxon>Tracheophyta</taxon>
        <taxon>Spermatophyta</taxon>
        <taxon>Magnoliopsida</taxon>
        <taxon>eudicotyledons</taxon>
        <taxon>Gunneridae</taxon>
        <taxon>Pentapetalae</taxon>
        <taxon>rosids</taxon>
        <taxon>malvids</taxon>
        <taxon>Brassicales</taxon>
        <taxon>Brassicaceae</taxon>
        <taxon>Brassiceae</taxon>
        <taxon>Brassica</taxon>
    </lineage>
</organism>
<dbReference type="EMBL" id="QGKY02002305">
    <property type="protein sequence ID" value="KAF2530595.1"/>
    <property type="molecule type" value="Genomic_DNA"/>
</dbReference>